<dbReference type="SUPFAM" id="SSF51206">
    <property type="entry name" value="cAMP-binding domain-like"/>
    <property type="match status" value="1"/>
</dbReference>
<reference evidence="6" key="1">
    <citation type="submission" date="2014-07" db="EMBL/GenBank/DDBJ databases">
        <authorList>
            <person name="Hornung V.Bastian."/>
        </authorList>
    </citation>
    <scope>NUCLEOTIDE SEQUENCE</scope>
    <source>
        <strain evidence="6">PCE-S</strain>
    </source>
</reference>
<dbReference type="GO" id="GO:0003677">
    <property type="term" value="F:DNA binding"/>
    <property type="evidence" value="ECO:0007669"/>
    <property type="project" value="UniProtKB-KW"/>
</dbReference>
<dbReference type="AlphaFoldDB" id="A0A098B7Q3"/>
<evidence type="ECO:0000256" key="2">
    <source>
        <dbReference type="ARBA" id="ARBA00023125"/>
    </source>
</evidence>
<dbReference type="InterPro" id="IPR036388">
    <property type="entry name" value="WH-like_DNA-bd_sf"/>
</dbReference>
<dbReference type="PANTHER" id="PTHR24567">
    <property type="entry name" value="CRP FAMILY TRANSCRIPTIONAL REGULATORY PROTEIN"/>
    <property type="match status" value="1"/>
</dbReference>
<evidence type="ECO:0000313" key="6">
    <source>
        <dbReference type="EMBL" id="CDX04400.1"/>
    </source>
</evidence>
<dbReference type="SMART" id="SM00100">
    <property type="entry name" value="cNMP"/>
    <property type="match status" value="1"/>
</dbReference>
<dbReference type="CDD" id="cd00038">
    <property type="entry name" value="CAP_ED"/>
    <property type="match status" value="1"/>
</dbReference>
<proteinExistence type="predicted"/>
<dbReference type="EMBL" id="LK996017">
    <property type="protein sequence ID" value="CDX04400.1"/>
    <property type="molecule type" value="Genomic_DNA"/>
</dbReference>
<dbReference type="Gene3D" id="1.10.10.10">
    <property type="entry name" value="Winged helix-like DNA-binding domain superfamily/Winged helix DNA-binding domain"/>
    <property type="match status" value="1"/>
</dbReference>
<accession>A0A098B7Q3</accession>
<dbReference type="PROSITE" id="PS51063">
    <property type="entry name" value="HTH_CRP_2"/>
    <property type="match status" value="1"/>
</dbReference>
<gene>
    <name evidence="6" type="ORF">DPCES_4514</name>
</gene>
<dbReference type="SUPFAM" id="SSF46785">
    <property type="entry name" value="Winged helix' DNA-binding domain"/>
    <property type="match status" value="1"/>
</dbReference>
<dbReference type="PROSITE" id="PS00042">
    <property type="entry name" value="HTH_CRP_1"/>
    <property type="match status" value="1"/>
</dbReference>
<evidence type="ECO:0000256" key="3">
    <source>
        <dbReference type="ARBA" id="ARBA00023163"/>
    </source>
</evidence>
<dbReference type="InterPro" id="IPR014710">
    <property type="entry name" value="RmlC-like_jellyroll"/>
</dbReference>
<dbReference type="RefSeq" id="WP_015943245.1">
    <property type="nucleotide sequence ID" value="NZ_CABKQQ010000049.1"/>
</dbReference>
<evidence type="ECO:0000259" key="5">
    <source>
        <dbReference type="PROSITE" id="PS51063"/>
    </source>
</evidence>
<dbReference type="PATRIC" id="fig|49338.4.peg.4858"/>
<dbReference type="Gene3D" id="2.60.120.10">
    <property type="entry name" value="Jelly Rolls"/>
    <property type="match status" value="1"/>
</dbReference>
<feature type="domain" description="Cyclic nucleotide-binding" evidence="4">
    <location>
        <begin position="25"/>
        <end position="145"/>
    </location>
</feature>
<dbReference type="PRINTS" id="PR00034">
    <property type="entry name" value="HTHCRP"/>
</dbReference>
<keyword evidence="3" id="KW-0804">Transcription</keyword>
<evidence type="ECO:0000256" key="1">
    <source>
        <dbReference type="ARBA" id="ARBA00023015"/>
    </source>
</evidence>
<dbReference type="PROSITE" id="PS50042">
    <property type="entry name" value="CNMP_BINDING_3"/>
    <property type="match status" value="1"/>
</dbReference>
<evidence type="ECO:0000259" key="4">
    <source>
        <dbReference type="PROSITE" id="PS50042"/>
    </source>
</evidence>
<dbReference type="InterPro" id="IPR018335">
    <property type="entry name" value="Tscrpt_reg_HTH_Crp-type_CS"/>
</dbReference>
<dbReference type="PANTHER" id="PTHR24567:SF28">
    <property type="entry name" value="LISTERIOLYSIN REGULATORY PROTEIN"/>
    <property type="match status" value="1"/>
</dbReference>
<dbReference type="SMART" id="SM00419">
    <property type="entry name" value="HTH_CRP"/>
    <property type="match status" value="1"/>
</dbReference>
<dbReference type="InterPro" id="IPR012318">
    <property type="entry name" value="HTH_CRP"/>
</dbReference>
<protein>
    <submittedName>
        <fullName evidence="6">Transcriptional regulator, Crp/Fnr</fullName>
    </submittedName>
</protein>
<dbReference type="GO" id="GO:0003700">
    <property type="term" value="F:DNA-binding transcription factor activity"/>
    <property type="evidence" value="ECO:0007669"/>
    <property type="project" value="InterPro"/>
</dbReference>
<feature type="domain" description="HTH crp-type" evidence="5">
    <location>
        <begin position="159"/>
        <end position="233"/>
    </location>
</feature>
<keyword evidence="1" id="KW-0805">Transcription regulation</keyword>
<dbReference type="CDD" id="cd00092">
    <property type="entry name" value="HTH_CRP"/>
    <property type="match status" value="1"/>
</dbReference>
<dbReference type="InterPro" id="IPR018490">
    <property type="entry name" value="cNMP-bd_dom_sf"/>
</dbReference>
<dbReference type="InterPro" id="IPR036390">
    <property type="entry name" value="WH_DNA-bd_sf"/>
</dbReference>
<dbReference type="Pfam" id="PF00027">
    <property type="entry name" value="cNMP_binding"/>
    <property type="match status" value="1"/>
</dbReference>
<dbReference type="InterPro" id="IPR000595">
    <property type="entry name" value="cNMP-bd_dom"/>
</dbReference>
<organism evidence="6">
    <name type="scientific">Desulfitobacterium hafniense</name>
    <name type="common">Desulfitobacterium frappieri</name>
    <dbReference type="NCBI Taxonomy" id="49338"/>
    <lineage>
        <taxon>Bacteria</taxon>
        <taxon>Bacillati</taxon>
        <taxon>Bacillota</taxon>
        <taxon>Clostridia</taxon>
        <taxon>Eubacteriales</taxon>
        <taxon>Desulfitobacteriaceae</taxon>
        <taxon>Desulfitobacterium</taxon>
    </lineage>
</organism>
<name>A0A098B7Q3_DESHA</name>
<keyword evidence="2" id="KW-0238">DNA-binding</keyword>
<dbReference type="InterPro" id="IPR050397">
    <property type="entry name" value="Env_Response_Regulators"/>
</dbReference>
<dbReference type="GO" id="GO:0005829">
    <property type="term" value="C:cytosol"/>
    <property type="evidence" value="ECO:0007669"/>
    <property type="project" value="TreeGrafter"/>
</dbReference>
<dbReference type="Pfam" id="PF13545">
    <property type="entry name" value="HTH_Crp_2"/>
    <property type="match status" value="1"/>
</dbReference>
<sequence length="239" mass="26880">MKSCTACHSCGCHSEGQFCAAKAPIFAMLADEQLAVISGLITRRRYKKGQVLFFEGDVSDKFYIINHGKIKTFKHTREGKEQILYILSEGDFIGDLSLLKKSAFPYNAEALEDVGVCTLSKDDLDRILKENPEICLKILESVHDRLVNLENLVQTLSTKDVEARIAGLLFNFSKNFGEHKDGKVMLNIALTREEMANFIGVTRETMSRKLSGMQDEGILELVGNKRIIINRLQDLEAMM</sequence>